<evidence type="ECO:0000313" key="4">
    <source>
        <dbReference type="Proteomes" id="UP000289886"/>
    </source>
</evidence>
<reference evidence="3 4" key="1">
    <citation type="submission" date="2019-01" db="EMBL/GenBank/DDBJ databases">
        <title>Draft Genome and Complete Hox-Cluster Characterization of the Sterlet Sturgeon (Acipenser ruthenus).</title>
        <authorList>
            <person name="Wei Q."/>
        </authorList>
    </citation>
    <scope>NUCLEOTIDE SEQUENCE [LARGE SCALE GENOMIC DNA]</scope>
    <source>
        <strain evidence="3">WHYD16114868_AA</strain>
        <tissue evidence="3">Blood</tissue>
    </source>
</reference>
<dbReference type="Gene3D" id="2.80.10.70">
    <property type="entry name" value="Spindlin/Ssty"/>
    <property type="match status" value="1"/>
</dbReference>
<organism evidence="3 4">
    <name type="scientific">Acipenser ruthenus</name>
    <name type="common">Sterlet sturgeon</name>
    <dbReference type="NCBI Taxonomy" id="7906"/>
    <lineage>
        <taxon>Eukaryota</taxon>
        <taxon>Metazoa</taxon>
        <taxon>Chordata</taxon>
        <taxon>Craniata</taxon>
        <taxon>Vertebrata</taxon>
        <taxon>Euteleostomi</taxon>
        <taxon>Actinopterygii</taxon>
        <taxon>Chondrostei</taxon>
        <taxon>Acipenseriformes</taxon>
        <taxon>Acipenseridae</taxon>
        <taxon>Acipenser</taxon>
    </lineage>
</organism>
<dbReference type="Proteomes" id="UP000289886">
    <property type="component" value="Unassembled WGS sequence"/>
</dbReference>
<dbReference type="InterPro" id="IPR003671">
    <property type="entry name" value="SPIN/Ssty"/>
</dbReference>
<evidence type="ECO:0000256" key="1">
    <source>
        <dbReference type="ARBA" id="ARBA00009467"/>
    </source>
</evidence>
<dbReference type="InterPro" id="IPR012336">
    <property type="entry name" value="Thioredoxin-like_fold"/>
</dbReference>
<name>A0A444UGF9_ACIRT</name>
<dbReference type="PROSITE" id="PS51352">
    <property type="entry name" value="THIOREDOXIN_2"/>
    <property type="match status" value="1"/>
</dbReference>
<dbReference type="Gene3D" id="3.40.30.10">
    <property type="entry name" value="Glutaredoxin"/>
    <property type="match status" value="1"/>
</dbReference>
<dbReference type="EMBL" id="SCEB01214627">
    <property type="protein sequence ID" value="RXM34178.1"/>
    <property type="molecule type" value="Genomic_DNA"/>
</dbReference>
<feature type="domain" description="Thioredoxin" evidence="2">
    <location>
        <begin position="1"/>
        <end position="137"/>
    </location>
</feature>
<proteinExistence type="inferred from homology"/>
<dbReference type="PANTHER" id="PTHR10405">
    <property type="entry name" value="SPINDLIN"/>
    <property type="match status" value="1"/>
</dbReference>
<protein>
    <submittedName>
        <fullName evidence="3">Spindlin-W</fullName>
    </submittedName>
</protein>
<dbReference type="FunFam" id="2.80.10.70:FF:000001">
    <property type="entry name" value="Spindlin 1"/>
    <property type="match status" value="1"/>
</dbReference>
<dbReference type="AlphaFoldDB" id="A0A444UGF9"/>
<dbReference type="SUPFAM" id="SSF52833">
    <property type="entry name" value="Thioredoxin-like"/>
    <property type="match status" value="1"/>
</dbReference>
<dbReference type="GO" id="GO:0007276">
    <property type="term" value="P:gamete generation"/>
    <property type="evidence" value="ECO:0007669"/>
    <property type="project" value="InterPro"/>
</dbReference>
<comment type="caution">
    <text evidence="3">The sequence shown here is derived from an EMBL/GenBank/DDBJ whole genome shotgun (WGS) entry which is preliminary data.</text>
</comment>
<dbReference type="Pfam" id="PF13905">
    <property type="entry name" value="Thioredoxin_8"/>
    <property type="match status" value="1"/>
</dbReference>
<dbReference type="InterPro" id="IPR036249">
    <property type="entry name" value="Thioredoxin-like_sf"/>
</dbReference>
<dbReference type="InterPro" id="IPR042567">
    <property type="entry name" value="SPIN/Ssty_sf"/>
</dbReference>
<dbReference type="CDD" id="cd02964">
    <property type="entry name" value="TryX_like_family"/>
    <property type="match status" value="1"/>
</dbReference>
<evidence type="ECO:0000259" key="2">
    <source>
        <dbReference type="PROSITE" id="PS51352"/>
    </source>
</evidence>
<dbReference type="Pfam" id="PF02513">
    <property type="entry name" value="Spin-Ssty"/>
    <property type="match status" value="2"/>
</dbReference>
<sequence>MVDVFSGRTLLNKDGDSVDPEEALRNKVVGLYFSAGWCPPCRDFTPILCDFHTELVEENDPPAQFEIVFISSDKTAEDMVEYMHDLHGDWLALPWSDPYRHDAHLADTMIGKAVEHMFETEDGSKDEWRGMVLARAPIMNTWFYITYEKDPVLYMYQLLDDYKEGDLRIMPDSNDSPPAEREPGEVVDSLVGKQVEYAKEDGSKRTGMVIHQVEAKPSVYFIKFDDDFHIYVYDLVKTS</sequence>
<gene>
    <name evidence="3" type="ORF">EOD39_14348</name>
</gene>
<evidence type="ECO:0000313" key="3">
    <source>
        <dbReference type="EMBL" id="RXM34178.1"/>
    </source>
</evidence>
<dbReference type="InterPro" id="IPR013766">
    <property type="entry name" value="Thioredoxin_domain"/>
</dbReference>
<comment type="similarity">
    <text evidence="1">Belongs to the SPIN/STSY family.</text>
</comment>
<keyword evidence="4" id="KW-1185">Reference proteome</keyword>
<accession>A0A444UGF9</accession>